<accession>B8BYP4</accession>
<dbReference type="PaxDb" id="35128-Thaps21908"/>
<feature type="region of interest" description="Disordered" evidence="1">
    <location>
        <begin position="133"/>
        <end position="163"/>
    </location>
</feature>
<evidence type="ECO:0000259" key="2">
    <source>
        <dbReference type="Pfam" id="PF20179"/>
    </source>
</evidence>
<keyword evidence="4" id="KW-1185">Reference proteome</keyword>
<evidence type="ECO:0000256" key="1">
    <source>
        <dbReference type="SAM" id="MobiDB-lite"/>
    </source>
</evidence>
<dbReference type="AlphaFoldDB" id="B8BYP4"/>
<feature type="region of interest" description="Disordered" evidence="1">
    <location>
        <begin position="200"/>
        <end position="227"/>
    </location>
</feature>
<dbReference type="Proteomes" id="UP000001449">
    <property type="component" value="Chromosome 3"/>
</dbReference>
<dbReference type="PANTHER" id="PTHR28069">
    <property type="entry name" value="GH20023P"/>
    <property type="match status" value="1"/>
</dbReference>
<evidence type="ECO:0000313" key="3">
    <source>
        <dbReference type="EMBL" id="EED93924.1"/>
    </source>
</evidence>
<dbReference type="Pfam" id="PF20179">
    <property type="entry name" value="MSS51_C"/>
    <property type="match status" value="1"/>
</dbReference>
<reference evidence="3 4" key="1">
    <citation type="journal article" date="2004" name="Science">
        <title>The genome of the diatom Thalassiosira pseudonana: ecology, evolution, and metabolism.</title>
        <authorList>
            <person name="Armbrust E.V."/>
            <person name="Berges J.A."/>
            <person name="Bowler C."/>
            <person name="Green B.R."/>
            <person name="Martinez D."/>
            <person name="Putnam N.H."/>
            <person name="Zhou S."/>
            <person name="Allen A.E."/>
            <person name="Apt K.E."/>
            <person name="Bechner M."/>
            <person name="Brzezinski M.A."/>
            <person name="Chaal B.K."/>
            <person name="Chiovitti A."/>
            <person name="Davis A.K."/>
            <person name="Demarest M.S."/>
            <person name="Detter J.C."/>
            <person name="Glavina T."/>
            <person name="Goodstein D."/>
            <person name="Hadi M.Z."/>
            <person name="Hellsten U."/>
            <person name="Hildebrand M."/>
            <person name="Jenkins B.D."/>
            <person name="Jurka J."/>
            <person name="Kapitonov V.V."/>
            <person name="Kroger N."/>
            <person name="Lau W.W."/>
            <person name="Lane T.W."/>
            <person name="Larimer F.W."/>
            <person name="Lippmeier J.C."/>
            <person name="Lucas S."/>
            <person name="Medina M."/>
            <person name="Montsant A."/>
            <person name="Obornik M."/>
            <person name="Parker M.S."/>
            <person name="Palenik B."/>
            <person name="Pazour G.J."/>
            <person name="Richardson P.M."/>
            <person name="Rynearson T.A."/>
            <person name="Saito M.A."/>
            <person name="Schwartz D.C."/>
            <person name="Thamatrakoln K."/>
            <person name="Valentin K."/>
            <person name="Vardi A."/>
            <person name="Wilkerson F.P."/>
            <person name="Rokhsar D.S."/>
        </authorList>
    </citation>
    <scope>NUCLEOTIDE SEQUENCE [LARGE SCALE GENOMIC DNA]</scope>
    <source>
        <strain evidence="3 4">CCMP1335</strain>
    </source>
</reference>
<protein>
    <recommendedName>
        <fullName evidence="2">Mitochondrial splicing suppressor 51-like C-terminal domain-containing protein</fullName>
    </recommendedName>
</protein>
<feature type="compositionally biased region" description="Basic and acidic residues" evidence="1">
    <location>
        <begin position="200"/>
        <end position="216"/>
    </location>
</feature>
<dbReference type="eggNOG" id="ENOG502SFGT">
    <property type="taxonomic scope" value="Eukaryota"/>
</dbReference>
<evidence type="ECO:0000313" key="4">
    <source>
        <dbReference type="Proteomes" id="UP000001449"/>
    </source>
</evidence>
<organism evidence="3 4">
    <name type="scientific">Thalassiosira pseudonana</name>
    <name type="common">Marine diatom</name>
    <name type="synonym">Cyclotella nana</name>
    <dbReference type="NCBI Taxonomy" id="35128"/>
    <lineage>
        <taxon>Eukaryota</taxon>
        <taxon>Sar</taxon>
        <taxon>Stramenopiles</taxon>
        <taxon>Ochrophyta</taxon>
        <taxon>Bacillariophyta</taxon>
        <taxon>Coscinodiscophyceae</taxon>
        <taxon>Thalassiosirophycidae</taxon>
        <taxon>Thalassiosirales</taxon>
        <taxon>Thalassiosiraceae</taxon>
        <taxon>Thalassiosira</taxon>
    </lineage>
</organism>
<dbReference type="PANTHER" id="PTHR28069:SF2">
    <property type="entry name" value="GH20023P"/>
    <property type="match status" value="1"/>
</dbReference>
<dbReference type="GeneID" id="7445317"/>
<name>B8BYP4_THAPS</name>
<feature type="compositionally biased region" description="Basic and acidic residues" evidence="1">
    <location>
        <begin position="154"/>
        <end position="163"/>
    </location>
</feature>
<dbReference type="InParanoid" id="B8BYP4"/>
<dbReference type="EMBL" id="CM000640">
    <property type="protein sequence ID" value="EED93924.1"/>
    <property type="molecule type" value="Genomic_DNA"/>
</dbReference>
<gene>
    <name evidence="3" type="ORF">THAPSDRAFT_21908</name>
</gene>
<feature type="domain" description="Mitochondrial splicing suppressor 51-like C-terminal" evidence="2">
    <location>
        <begin position="277"/>
        <end position="439"/>
    </location>
</feature>
<proteinExistence type="predicted"/>
<sequence>MDLLSSLGLQNDLPEQSTRLSHPGVLKALNNDDDARIGFNCCCNCGTTLLVSGVDDSADVVKQTKSKKQSGKFVTCMGCKRVRYCSDACCKADAEATPPTISSDADETACGHSPVICSLLRLCNDDEDAEGELYDDDDGKSQWNKKKKMTPQQERAKEASKYRVQTERESYPATLFNILAEGPGWFMEAITRRVRYLEDPRSPEVATERRGKRDRMSNSPKKPIGAGSREKDLVIHIVGASVDSELWGWKGRSDNANDAPVLEAYAEASTNILAYLKSFPILLDSVRLVFVGPDCQASCKCEVPIPDSKSTLIIETHQCNYGEESQYDSASSLPPADCIVFFNPGFSCPDYNWTKALETAATPTKIGNQFGCGTPFLVTTNTEMEGFADIKCLLDMGCIDAKNVPGDVLEAVDHSARHTDGEDTTFFFNENPYAGLRVRQSGTMANDLYVKNRWILGGLFKSTDKINKRKSEGNLKADDVDEIYEQVRKRHRADRDGSEGGGGNKNNASSVWPLPPSSPNQIYTLNDVSEQTRAKLFSKSSSGDKSRNANPHFAVIEAELLRLDWKEAMDALVSDWQKDGRWDNLLELENNVRNYVDKNLPYLSLSFEDEDEMYDRTDGGMHSMKLVDRIRLDHFPYETIISGAVKHAISGDVILIPSQIKDSDLEMQKIMAELYERISMLSNAGKLLDTMTNFELESGPEDETTWTAHRTACSNCYRLVVSGWFLLWRRLREANKQMIEESEASEVLKATSAIDIHPEEEIYVWSNKWIDFCTLRREVEGEESEDELTLLGGIAQKDKALMMGVSKMMSLSEKASVEARAAELNKQIELLFR</sequence>
<feature type="region of interest" description="Disordered" evidence="1">
    <location>
        <begin position="488"/>
        <end position="519"/>
    </location>
</feature>
<dbReference type="KEGG" id="tps:THAPSDRAFT_21908"/>
<dbReference type="HOGENOM" id="CLU_340836_0_0_1"/>
<dbReference type="RefSeq" id="XP_002288488.1">
    <property type="nucleotide sequence ID" value="XM_002288452.1"/>
</dbReference>
<dbReference type="InterPro" id="IPR046824">
    <property type="entry name" value="Mss51-like_C"/>
</dbReference>
<reference evidence="3 4" key="2">
    <citation type="journal article" date="2008" name="Nature">
        <title>The Phaeodactylum genome reveals the evolutionary history of diatom genomes.</title>
        <authorList>
            <person name="Bowler C."/>
            <person name="Allen A.E."/>
            <person name="Badger J.H."/>
            <person name="Grimwood J."/>
            <person name="Jabbari K."/>
            <person name="Kuo A."/>
            <person name="Maheswari U."/>
            <person name="Martens C."/>
            <person name="Maumus F."/>
            <person name="Otillar R.P."/>
            <person name="Rayko E."/>
            <person name="Salamov A."/>
            <person name="Vandepoele K."/>
            <person name="Beszteri B."/>
            <person name="Gruber A."/>
            <person name="Heijde M."/>
            <person name="Katinka M."/>
            <person name="Mock T."/>
            <person name="Valentin K."/>
            <person name="Verret F."/>
            <person name="Berges J.A."/>
            <person name="Brownlee C."/>
            <person name="Cadoret J.P."/>
            <person name="Chiovitti A."/>
            <person name="Choi C.J."/>
            <person name="Coesel S."/>
            <person name="De Martino A."/>
            <person name="Detter J.C."/>
            <person name="Durkin C."/>
            <person name="Falciatore A."/>
            <person name="Fournet J."/>
            <person name="Haruta M."/>
            <person name="Huysman M.J."/>
            <person name="Jenkins B.D."/>
            <person name="Jiroutova K."/>
            <person name="Jorgensen R.E."/>
            <person name="Joubert Y."/>
            <person name="Kaplan A."/>
            <person name="Kroger N."/>
            <person name="Kroth P.G."/>
            <person name="La Roche J."/>
            <person name="Lindquist E."/>
            <person name="Lommer M."/>
            <person name="Martin-Jezequel V."/>
            <person name="Lopez P.J."/>
            <person name="Lucas S."/>
            <person name="Mangogna M."/>
            <person name="McGinnis K."/>
            <person name="Medlin L.K."/>
            <person name="Montsant A."/>
            <person name="Oudot-Le Secq M.P."/>
            <person name="Napoli C."/>
            <person name="Obornik M."/>
            <person name="Parker M.S."/>
            <person name="Petit J.L."/>
            <person name="Porcel B.M."/>
            <person name="Poulsen N."/>
            <person name="Robison M."/>
            <person name="Rychlewski L."/>
            <person name="Rynearson T.A."/>
            <person name="Schmutz J."/>
            <person name="Shapiro H."/>
            <person name="Siaut M."/>
            <person name="Stanley M."/>
            <person name="Sussman M.R."/>
            <person name="Taylor A.R."/>
            <person name="Vardi A."/>
            <person name="von Dassow P."/>
            <person name="Vyverman W."/>
            <person name="Willis A."/>
            <person name="Wyrwicz L.S."/>
            <person name="Rokhsar D.S."/>
            <person name="Weissenbach J."/>
            <person name="Armbrust E.V."/>
            <person name="Green B.R."/>
            <person name="Van de Peer Y."/>
            <person name="Grigoriev I.V."/>
        </authorList>
    </citation>
    <scope>NUCLEOTIDE SEQUENCE [LARGE SCALE GENOMIC DNA]</scope>
    <source>
        <strain evidence="3 4">CCMP1335</strain>
    </source>
</reference>